<dbReference type="GO" id="GO:0004423">
    <property type="term" value="F:iduronate-2-sulfatase activity"/>
    <property type="evidence" value="ECO:0007669"/>
    <property type="project" value="InterPro"/>
</dbReference>
<dbReference type="GO" id="GO:0005737">
    <property type="term" value="C:cytoplasm"/>
    <property type="evidence" value="ECO:0007669"/>
    <property type="project" value="TreeGrafter"/>
</dbReference>
<evidence type="ECO:0000256" key="5">
    <source>
        <dbReference type="ARBA" id="ARBA00022801"/>
    </source>
</evidence>
<feature type="region of interest" description="Disordered" evidence="7">
    <location>
        <begin position="143"/>
        <end position="166"/>
    </location>
</feature>
<evidence type="ECO:0000256" key="3">
    <source>
        <dbReference type="ARBA" id="ARBA00022723"/>
    </source>
</evidence>
<dbReference type="InterPro" id="IPR035874">
    <property type="entry name" value="IDS"/>
</dbReference>
<dbReference type="AlphaFoldDB" id="A0A381TWE3"/>
<evidence type="ECO:0000256" key="7">
    <source>
        <dbReference type="SAM" id="MobiDB-lite"/>
    </source>
</evidence>
<protein>
    <recommendedName>
        <fullName evidence="8">Sulfatase N-terminal domain-containing protein</fullName>
    </recommendedName>
</protein>
<feature type="non-terminal residue" evidence="9">
    <location>
        <position position="1"/>
    </location>
</feature>
<sequence>VTYERIAGPFLSLLSLIFALSHAAANEKPNVLFIAIDDLNDWVSFMGGHPQAVTPHMDALAKRGRNFTNAHCSVPVCSASRVTVMSGVAPTTHGSYELGPRYEQLPALAKAPTIQRHFKDNGYFTLSGGKVLHHNFNGRLAGDIDQSLGRKRSPRPKKPMSRPASWSGAWDWGAYPEADAQMADFELAQNAAKALKEGFDKPFFMSVGFFRPHVPLFVPPKWFELYDEEKIALPKNPKTDLDDLPKNFLSINDYAVAPTHAQVVGSGKQRSLTHAYLASVSFVDHCVGIVLDALKASPHADNTIIVLWSDHGWHLGEKQHWAKRTLWEESTRVPLLFAGPGIKPGKACREPASLLDLYPTLVELCNLPKNPRLEGLSLVPQLNDPTAARDSPAITSSYFGNHSVRSRDWRLISYADGAKELYDHRIDSDEFRNLAKDPDHQAVIKRLAKWLPKKATPEFKAKSERSRGRRK</sequence>
<dbReference type="GO" id="GO:0046872">
    <property type="term" value="F:metal ion binding"/>
    <property type="evidence" value="ECO:0007669"/>
    <property type="project" value="UniProtKB-KW"/>
</dbReference>
<dbReference type="Pfam" id="PF00884">
    <property type="entry name" value="Sulfatase"/>
    <property type="match status" value="1"/>
</dbReference>
<dbReference type="InterPro" id="IPR000917">
    <property type="entry name" value="Sulfatase_N"/>
</dbReference>
<dbReference type="PANTHER" id="PTHR45953">
    <property type="entry name" value="IDURONATE 2-SULFATASE"/>
    <property type="match status" value="1"/>
</dbReference>
<feature type="compositionally biased region" description="Basic residues" evidence="7">
    <location>
        <begin position="149"/>
        <end position="160"/>
    </location>
</feature>
<reference evidence="9" key="1">
    <citation type="submission" date="2018-05" db="EMBL/GenBank/DDBJ databases">
        <authorList>
            <person name="Lanie J.A."/>
            <person name="Ng W.-L."/>
            <person name="Kazmierczak K.M."/>
            <person name="Andrzejewski T.M."/>
            <person name="Davidsen T.M."/>
            <person name="Wayne K.J."/>
            <person name="Tettelin H."/>
            <person name="Glass J.I."/>
            <person name="Rusch D."/>
            <person name="Podicherti R."/>
            <person name="Tsui H.-C.T."/>
            <person name="Winkler M.E."/>
        </authorList>
    </citation>
    <scope>NUCLEOTIDE SEQUENCE</scope>
</reference>
<evidence type="ECO:0000313" key="9">
    <source>
        <dbReference type="EMBL" id="SVA20179.1"/>
    </source>
</evidence>
<evidence type="ECO:0000256" key="1">
    <source>
        <dbReference type="ARBA" id="ARBA00001913"/>
    </source>
</evidence>
<dbReference type="EMBL" id="UINC01005262">
    <property type="protein sequence ID" value="SVA20179.1"/>
    <property type="molecule type" value="Genomic_DNA"/>
</dbReference>
<evidence type="ECO:0000256" key="6">
    <source>
        <dbReference type="ARBA" id="ARBA00022837"/>
    </source>
</evidence>
<dbReference type="InterPro" id="IPR017850">
    <property type="entry name" value="Alkaline_phosphatase_core_sf"/>
</dbReference>
<dbReference type="CDD" id="cd16030">
    <property type="entry name" value="iduronate-2-sulfatase"/>
    <property type="match status" value="1"/>
</dbReference>
<keyword evidence="3" id="KW-0479">Metal-binding</keyword>
<name>A0A381TWE3_9ZZZZ</name>
<evidence type="ECO:0000259" key="8">
    <source>
        <dbReference type="Pfam" id="PF00884"/>
    </source>
</evidence>
<keyword evidence="5" id="KW-0378">Hydrolase</keyword>
<organism evidence="9">
    <name type="scientific">marine metagenome</name>
    <dbReference type="NCBI Taxonomy" id="408172"/>
    <lineage>
        <taxon>unclassified sequences</taxon>
        <taxon>metagenomes</taxon>
        <taxon>ecological metagenomes</taxon>
    </lineage>
</organism>
<dbReference type="Gene3D" id="3.40.720.10">
    <property type="entry name" value="Alkaline Phosphatase, subunit A"/>
    <property type="match status" value="1"/>
</dbReference>
<comment type="similarity">
    <text evidence="2">Belongs to the sulfatase family.</text>
</comment>
<proteinExistence type="inferred from homology"/>
<dbReference type="SUPFAM" id="SSF53649">
    <property type="entry name" value="Alkaline phosphatase-like"/>
    <property type="match status" value="1"/>
</dbReference>
<keyword evidence="4" id="KW-0732">Signal</keyword>
<evidence type="ECO:0000256" key="2">
    <source>
        <dbReference type="ARBA" id="ARBA00008779"/>
    </source>
</evidence>
<gene>
    <name evidence="9" type="ORF">METZ01_LOCUS73033</name>
</gene>
<feature type="domain" description="Sulfatase N-terminal" evidence="8">
    <location>
        <begin position="29"/>
        <end position="365"/>
    </location>
</feature>
<evidence type="ECO:0000256" key="4">
    <source>
        <dbReference type="ARBA" id="ARBA00022729"/>
    </source>
</evidence>
<dbReference type="PANTHER" id="PTHR45953:SF1">
    <property type="entry name" value="IDURONATE 2-SULFATASE"/>
    <property type="match status" value="1"/>
</dbReference>
<keyword evidence="6" id="KW-0106">Calcium</keyword>
<accession>A0A381TWE3</accession>
<comment type="cofactor">
    <cofactor evidence="1">
        <name>Ca(2+)</name>
        <dbReference type="ChEBI" id="CHEBI:29108"/>
    </cofactor>
</comment>